<evidence type="ECO:0000313" key="9">
    <source>
        <dbReference type="WBParaSite" id="mrna-Wban_07669"/>
    </source>
</evidence>
<dbReference type="Proteomes" id="UP000093561">
    <property type="component" value="Unassembled WGS sequence"/>
</dbReference>
<keyword evidence="6 7" id="KW-0472">Membrane</keyword>
<dbReference type="InterPro" id="IPR008516">
    <property type="entry name" value="Na/K-Atpase_Interacting"/>
</dbReference>
<keyword evidence="5 7" id="KW-1133">Transmembrane helix</keyword>
<evidence type="ECO:0000256" key="5">
    <source>
        <dbReference type="ARBA" id="ARBA00022989"/>
    </source>
</evidence>
<evidence type="ECO:0000256" key="1">
    <source>
        <dbReference type="ARBA" id="ARBA00004651"/>
    </source>
</evidence>
<evidence type="ECO:0000313" key="8">
    <source>
        <dbReference type="Proteomes" id="UP000093561"/>
    </source>
</evidence>
<dbReference type="GO" id="GO:0005886">
    <property type="term" value="C:plasma membrane"/>
    <property type="evidence" value="ECO:0007669"/>
    <property type="project" value="UniProtKB-SubCell"/>
</dbReference>
<dbReference type="PANTHER" id="PTHR13084:SF6">
    <property type="entry name" value="SODIUM_POTASSIUM-TRANSPORTING ATPASE SUBUNIT BETA-1-INTERACTING PROTEIN"/>
    <property type="match status" value="1"/>
</dbReference>
<evidence type="ECO:0000256" key="3">
    <source>
        <dbReference type="ARBA" id="ARBA00022475"/>
    </source>
</evidence>
<feature type="transmembrane region" description="Helical" evidence="7">
    <location>
        <begin position="9"/>
        <end position="28"/>
    </location>
</feature>
<dbReference type="WBParaSite" id="mrna-Wban_07669">
    <property type="protein sequence ID" value="mrna-Wban_07669"/>
    <property type="gene ID" value="Wban_07669"/>
</dbReference>
<feature type="transmembrane region" description="Helical" evidence="7">
    <location>
        <begin position="143"/>
        <end position="162"/>
    </location>
</feature>
<evidence type="ECO:0000256" key="4">
    <source>
        <dbReference type="ARBA" id="ARBA00022692"/>
    </source>
</evidence>
<accession>A0AAF5RWJ0</accession>
<evidence type="ECO:0000256" key="7">
    <source>
        <dbReference type="RuleBase" id="RU368041"/>
    </source>
</evidence>
<reference evidence="8" key="2">
    <citation type="journal article" date="2016" name="Mol. Ecol.">
        <title>Population genomics of the filarial nematode parasite Wuchereria bancrofti from mosquitoes.</title>
        <authorList>
            <person name="Small S.T."/>
            <person name="Reimer L.J."/>
            <person name="Tisch D.J."/>
            <person name="King C.L."/>
            <person name="Christensen B.M."/>
            <person name="Siba P.M."/>
            <person name="Kazura J.W."/>
            <person name="Serre D."/>
            <person name="Zimmerman P.A."/>
        </authorList>
    </citation>
    <scope>NUCLEOTIDE SEQUENCE</scope>
    <source>
        <strain evidence="8">pt0022</strain>
    </source>
</reference>
<dbReference type="GO" id="GO:0002028">
    <property type="term" value="P:regulation of sodium ion transport"/>
    <property type="evidence" value="ECO:0007669"/>
    <property type="project" value="UniProtKB-UniRule"/>
</dbReference>
<evidence type="ECO:0000256" key="2">
    <source>
        <dbReference type="ARBA" id="ARBA00006364"/>
    </source>
</evidence>
<keyword evidence="3 7" id="KW-1003">Cell membrane</keyword>
<feature type="transmembrane region" description="Helical" evidence="7">
    <location>
        <begin position="34"/>
        <end position="55"/>
    </location>
</feature>
<keyword evidence="4 7" id="KW-0812">Transmembrane</keyword>
<sequence>MCCCQSSRAWYLLVVSIWLLLTVIRQILDSIGRLWIPIFFNSFQVFSCICGLLAVIHWQKRLIVAFMLLSFTSILYNIALILWYNELFAISRDVPILSAGLSYSYSFFLRYTPSCKSYYNLTNFRWMQLSCIVPYYHIESAQALLHIFMANLSIILSIIFFSKQNFNQKPKKQAINIATDEKFCADHYFMSATLNNSKDYNQEYSKEGIHSINQAINEQCVRPKNGYIRHSAKKSARKGTIIAYKNLNNFQKPISIKRSQSMTDLGNNCQQIGHIHNQQTYEPINKDVTNASKATGIMMTNLGCVYRSGSLKNFKMPTTEGVRRILSREEINLAGSFRTKNACANSPNSNLKSLVSFDPKSNVLLRIHNHIDNDDDDDYNDNITDNVDTTRRHHQRPPQLQLQQQKILAQVVEQMPHQSVKYSPMTNFLTTYQPNDLIIGFTANGCYDLTSYGQMSPNLPQRQFVRYSKDNDKNAMYDKRERCRSMEKSSTIDHQKSTNTSDIPIFNINNFLV</sequence>
<reference evidence="9" key="3">
    <citation type="submission" date="2024-02" db="UniProtKB">
        <authorList>
            <consortium name="WormBaseParasite"/>
        </authorList>
    </citation>
    <scope>IDENTIFICATION</scope>
    <source>
        <strain evidence="9">pt0022</strain>
    </source>
</reference>
<dbReference type="AlphaFoldDB" id="A0AAF5RWJ0"/>
<comment type="similarity">
    <text evidence="2 7">Belongs to the NKAIN family.</text>
</comment>
<dbReference type="PANTHER" id="PTHR13084">
    <property type="entry name" value="T-CELL LYMPHOMA BREAKPOINT-ASSOCIATED TARGET 1-RELATED"/>
    <property type="match status" value="1"/>
</dbReference>
<evidence type="ECO:0000256" key="6">
    <source>
        <dbReference type="ARBA" id="ARBA00023136"/>
    </source>
</evidence>
<organism evidence="8 9">
    <name type="scientific">Wuchereria bancrofti</name>
    <dbReference type="NCBI Taxonomy" id="6293"/>
    <lineage>
        <taxon>Eukaryota</taxon>
        <taxon>Metazoa</taxon>
        <taxon>Ecdysozoa</taxon>
        <taxon>Nematoda</taxon>
        <taxon>Chromadorea</taxon>
        <taxon>Rhabditida</taxon>
        <taxon>Spirurina</taxon>
        <taxon>Spiruromorpha</taxon>
        <taxon>Filarioidea</taxon>
        <taxon>Onchocercidae</taxon>
        <taxon>Wuchereria</taxon>
    </lineage>
</organism>
<reference evidence="8" key="1">
    <citation type="submission" date="2015-03" db="EMBL/GenBank/DDBJ databases">
        <title>Wuchereria bancrofti Genome Sequencing Papua New Guinea Strain.</title>
        <authorList>
            <person name="Small S.T."/>
            <person name="Serre D."/>
            <person name="Zimmerman P.A."/>
        </authorList>
    </citation>
    <scope>NUCLEOTIDE SEQUENCE [LARGE SCALE GENOMIC DNA]</scope>
    <source>
        <strain evidence="8">pt0022</strain>
    </source>
</reference>
<dbReference type="Pfam" id="PF05640">
    <property type="entry name" value="NKAIN"/>
    <property type="match status" value="1"/>
</dbReference>
<proteinExistence type="inferred from homology"/>
<comment type="subcellular location">
    <subcellularLocation>
        <location evidence="1 7">Cell membrane</location>
        <topology evidence="1 7">Multi-pass membrane protein</topology>
    </subcellularLocation>
</comment>
<protein>
    <recommendedName>
        <fullName evidence="7">Sodium/potassium-transporting ATPase subunit beta-1-interacting protein</fullName>
        <shortName evidence="7">Na(+)/K(+)-transporting ATPase subunit beta-1-interacting protein</shortName>
    </recommendedName>
</protein>
<feature type="transmembrane region" description="Helical" evidence="7">
    <location>
        <begin position="62"/>
        <end position="84"/>
    </location>
</feature>
<name>A0AAF5RWJ0_WUCBA</name>